<feature type="transmembrane region" description="Helical" evidence="1">
    <location>
        <begin position="167"/>
        <end position="186"/>
    </location>
</feature>
<keyword evidence="1" id="KW-0812">Transmembrane</keyword>
<gene>
    <name evidence="2" type="ORF">C7212DRAFT_349037</name>
</gene>
<dbReference type="AlphaFoldDB" id="A0A317SAE7"/>
<dbReference type="EMBL" id="PYWC01001043">
    <property type="protein sequence ID" value="PWW68597.1"/>
    <property type="molecule type" value="Genomic_DNA"/>
</dbReference>
<reference evidence="2 3" key="1">
    <citation type="submission" date="2018-03" db="EMBL/GenBank/DDBJ databases">
        <title>Genomes of Pezizomycetes fungi and the evolution of truffles.</title>
        <authorList>
            <person name="Murat C."/>
            <person name="Payen T."/>
            <person name="Noel B."/>
            <person name="Kuo A."/>
            <person name="Martin F.M."/>
        </authorList>
    </citation>
    <scope>NUCLEOTIDE SEQUENCE [LARGE SCALE GENOMIC DNA]</scope>
    <source>
        <strain evidence="2">091103-1</strain>
    </source>
</reference>
<evidence type="ECO:0000313" key="2">
    <source>
        <dbReference type="EMBL" id="PWW68597.1"/>
    </source>
</evidence>
<comment type="caution">
    <text evidence="2">The sequence shown here is derived from an EMBL/GenBank/DDBJ whole genome shotgun (WGS) entry which is preliminary data.</text>
</comment>
<keyword evidence="1" id="KW-1133">Transmembrane helix</keyword>
<organism evidence="2 3">
    <name type="scientific">Tuber magnatum</name>
    <name type="common">white Piedmont truffle</name>
    <dbReference type="NCBI Taxonomy" id="42249"/>
    <lineage>
        <taxon>Eukaryota</taxon>
        <taxon>Fungi</taxon>
        <taxon>Dikarya</taxon>
        <taxon>Ascomycota</taxon>
        <taxon>Pezizomycotina</taxon>
        <taxon>Pezizomycetes</taxon>
        <taxon>Pezizales</taxon>
        <taxon>Tuberaceae</taxon>
        <taxon>Tuber</taxon>
    </lineage>
</organism>
<keyword evidence="1" id="KW-0472">Membrane</keyword>
<evidence type="ECO:0000256" key="1">
    <source>
        <dbReference type="SAM" id="Phobius"/>
    </source>
</evidence>
<name>A0A317SAE7_9PEZI</name>
<accession>A0A317SAE7</accession>
<protein>
    <submittedName>
        <fullName evidence="2">Uncharacterized protein</fullName>
    </submittedName>
</protein>
<keyword evidence="3" id="KW-1185">Reference proteome</keyword>
<proteinExistence type="predicted"/>
<dbReference type="Proteomes" id="UP000246991">
    <property type="component" value="Unassembled WGS sequence"/>
</dbReference>
<evidence type="ECO:0000313" key="3">
    <source>
        <dbReference type="Proteomes" id="UP000246991"/>
    </source>
</evidence>
<sequence>MEMIMVRPGKLLTKIAAFTVASLAYGSAMASTFLGEIPVGYSDNVFQIGQGTSSVVININAFGTRDTALCAFCNSAYTDNFTVSLFDQTGTLLKSVNAANYLYYNMFSSSHGFGAGPIRIAVPKGAATLEIVSHLSIVGLLGSDGHQLGFGNLFISSDGSIAAATPIPSSLPLLATGLFALGLVAWRRKRKALSPSTTRGSASGAFQAA</sequence>